<dbReference type="SFLD" id="SFLDG01386">
    <property type="entry name" value="main_SPASM_domain-containing"/>
    <property type="match status" value="1"/>
</dbReference>
<keyword evidence="3" id="KW-0408">Iron</keyword>
<reference evidence="6 7" key="1">
    <citation type="submission" date="2024-01" db="EMBL/GenBank/DDBJ databases">
        <title>Genome insights into Plantactinospora sonchi sp. nov.</title>
        <authorList>
            <person name="Wang L."/>
        </authorList>
    </citation>
    <scope>NUCLEOTIDE SEQUENCE [LARGE SCALE GENOMIC DNA]</scope>
    <source>
        <strain evidence="6 7">NEAU-QY2</strain>
    </source>
</reference>
<dbReference type="CDD" id="cd01335">
    <property type="entry name" value="Radical_SAM"/>
    <property type="match status" value="1"/>
</dbReference>
<evidence type="ECO:0000256" key="2">
    <source>
        <dbReference type="ARBA" id="ARBA00022723"/>
    </source>
</evidence>
<feature type="domain" description="Radical SAM core" evidence="5">
    <location>
        <begin position="21"/>
        <end position="251"/>
    </location>
</feature>
<evidence type="ECO:0000256" key="3">
    <source>
        <dbReference type="ARBA" id="ARBA00023004"/>
    </source>
</evidence>
<dbReference type="PANTHER" id="PTHR43273:SF8">
    <property type="entry name" value="RADICAL SAM DOMAIN PROTEIN"/>
    <property type="match status" value="1"/>
</dbReference>
<keyword evidence="4" id="KW-0411">Iron-sulfur</keyword>
<keyword evidence="1" id="KW-0949">S-adenosyl-L-methionine</keyword>
<evidence type="ECO:0000259" key="5">
    <source>
        <dbReference type="PROSITE" id="PS51918"/>
    </source>
</evidence>
<dbReference type="NCBIfam" id="TIGR04269">
    <property type="entry name" value="SAM_SPASM_FxsB"/>
    <property type="match status" value="1"/>
</dbReference>
<organism evidence="6 7">
    <name type="scientific">Plantactinospora sonchi</name>
    <dbReference type="NCBI Taxonomy" id="1544735"/>
    <lineage>
        <taxon>Bacteria</taxon>
        <taxon>Bacillati</taxon>
        <taxon>Actinomycetota</taxon>
        <taxon>Actinomycetes</taxon>
        <taxon>Micromonosporales</taxon>
        <taxon>Micromonosporaceae</taxon>
        <taxon>Plantactinospora</taxon>
    </lineage>
</organism>
<dbReference type="InterPro" id="IPR007197">
    <property type="entry name" value="rSAM"/>
</dbReference>
<dbReference type="InterPro" id="IPR013785">
    <property type="entry name" value="Aldolase_TIM"/>
</dbReference>
<dbReference type="PANTHER" id="PTHR43273">
    <property type="entry name" value="ANAEROBIC SULFATASE-MATURATING ENZYME HOMOLOG ASLB-RELATED"/>
    <property type="match status" value="1"/>
</dbReference>
<dbReference type="InterPro" id="IPR023867">
    <property type="entry name" value="Sulphatase_maturase_rSAM"/>
</dbReference>
<evidence type="ECO:0000313" key="6">
    <source>
        <dbReference type="EMBL" id="MEE6263344.1"/>
    </source>
</evidence>
<dbReference type="PROSITE" id="PS51918">
    <property type="entry name" value="RADICAL_SAM"/>
    <property type="match status" value="1"/>
</dbReference>
<dbReference type="RefSeq" id="WP_331218274.1">
    <property type="nucleotide sequence ID" value="NZ_JAZGQK010000036.1"/>
</dbReference>
<accession>A0ABU7S3S9</accession>
<dbReference type="InterPro" id="IPR026335">
    <property type="entry name" value="rSAM_SPASM_FxsB"/>
</dbReference>
<name>A0ABU7S3S9_9ACTN</name>
<dbReference type="SFLD" id="SFLDG01072">
    <property type="entry name" value="dehydrogenase_like"/>
    <property type="match status" value="1"/>
</dbReference>
<dbReference type="SUPFAM" id="SSF102114">
    <property type="entry name" value="Radical SAM enzymes"/>
    <property type="match status" value="1"/>
</dbReference>
<dbReference type="Pfam" id="PF04055">
    <property type="entry name" value="Radical_SAM"/>
    <property type="match status" value="1"/>
</dbReference>
<proteinExistence type="predicted"/>
<comment type="caution">
    <text evidence="6">The sequence shown here is derived from an EMBL/GenBank/DDBJ whole genome shotgun (WGS) entry which is preliminary data.</text>
</comment>
<evidence type="ECO:0000313" key="7">
    <source>
        <dbReference type="Proteomes" id="UP001332243"/>
    </source>
</evidence>
<dbReference type="Proteomes" id="UP001332243">
    <property type="component" value="Unassembled WGS sequence"/>
</dbReference>
<keyword evidence="7" id="KW-1185">Reference proteome</keyword>
<dbReference type="InterPro" id="IPR026337">
    <property type="entry name" value="AKG_HExxH"/>
</dbReference>
<gene>
    <name evidence="6" type="ORF">V1633_33190</name>
</gene>
<dbReference type="Gene3D" id="3.20.20.70">
    <property type="entry name" value="Aldolase class I"/>
    <property type="match status" value="1"/>
</dbReference>
<dbReference type="SFLD" id="SFLDS00029">
    <property type="entry name" value="Radical_SAM"/>
    <property type="match status" value="1"/>
</dbReference>
<dbReference type="NCBIfam" id="TIGR04267">
    <property type="entry name" value="mod_HExxH"/>
    <property type="match status" value="1"/>
</dbReference>
<dbReference type="SFLD" id="SFLDG01067">
    <property type="entry name" value="SPASM/twitch_domain_containing"/>
    <property type="match status" value="1"/>
</dbReference>
<dbReference type="InterPro" id="IPR058240">
    <property type="entry name" value="rSAM_sf"/>
</dbReference>
<protein>
    <submittedName>
        <fullName evidence="6">FxsB family cyclophane-forming radical SAM/SPASM peptide maturase</fullName>
    </submittedName>
</protein>
<dbReference type="EMBL" id="JAZGQK010000036">
    <property type="protein sequence ID" value="MEE6263344.1"/>
    <property type="molecule type" value="Genomic_DNA"/>
</dbReference>
<sequence length="786" mass="84907">MSQPSPLRSETDGSGVRTGRAAPLSQYVLKLASRCDLACDHCYVYQHPDQSWRRQPRIMAPATVTMAAKRVAEHAATHRLESVRVVLHGGEPLLAGPAVLRSTADELRRWIEPVTGLDLRMQSNGLLLSPEICDILVRHEIKIGISLDGDAAANDRHRRHANGASSHAQVRQALELLRRPEYREAYAGLLCTVDLANDPIGVYEALLAEDPPQIDFLLPHHNWDRPPVRPAGEPTPYARWLLAIHRRWSADGRPVRIRLLDSLLATAAGGVSRTEAVGLGPADLAVVETDGTYEQVDSLKSAFDGAAGTGLDVFRHPVDDVAAHPMIAVRQLGLSGLSATCRECAVVRQCGGGLFPHRYRSATGFENPSVYCADLKELITSMPVGSPASTTVPDRLTAADSLSERVLDDLGSGRGTEESVLQLPEIQLSMIRGMLRDLAESAVGTPLAERGWELLAHLDESAPDAVRVVLDHPFVRSWAASRGGGSPRPTASDLRYLGCLAAAAAIHAGYETDVEVPVRDGVLNLPTVGALTLGPDVGTALLSVGKEHVRVRADDHSVTIRPGRDGNGPAWRPPFRVPVGNRSLLVEDTDPYRDCYGTLTVAEHLSPAATLRWADELDRAIRLIDEEAPGYAPGVRALLHAVVPLRPAPGGGHHSASAAVAPGAVAITPVPDDKARAVLLVHEVQHLKLNAMLDVCDLYDPAETRRVSVGWREEPRPVGGVLHGIYAHLAVADVWRGWSGPVAHGHFRQYREWTGDALDNLTKLGVLTPAGERFAARMRETLDSWS</sequence>
<keyword evidence="2" id="KW-0479">Metal-binding</keyword>
<evidence type="ECO:0000256" key="4">
    <source>
        <dbReference type="ARBA" id="ARBA00023014"/>
    </source>
</evidence>
<evidence type="ECO:0000256" key="1">
    <source>
        <dbReference type="ARBA" id="ARBA00022691"/>
    </source>
</evidence>